<dbReference type="OrthoDB" id="2083283at2"/>
<dbReference type="Gene3D" id="1.20.120.520">
    <property type="entry name" value="nmb1532 protein domain like"/>
    <property type="match status" value="1"/>
</dbReference>
<keyword evidence="2" id="KW-0732">Signal</keyword>
<dbReference type="EMBL" id="CP030057">
    <property type="protein sequence ID" value="QOZ60928.1"/>
    <property type="molecule type" value="Genomic_DNA"/>
</dbReference>
<feature type="region of interest" description="Disordered" evidence="1">
    <location>
        <begin position="36"/>
        <end position="57"/>
    </location>
</feature>
<dbReference type="EMBL" id="BMHC01000006">
    <property type="protein sequence ID" value="GGI25375.1"/>
    <property type="molecule type" value="Genomic_DNA"/>
</dbReference>
<organism evidence="4 7">
    <name type="scientific">Bradyrhizobium guangdongense</name>
    <dbReference type="NCBI Taxonomy" id="1325090"/>
    <lineage>
        <taxon>Bacteria</taxon>
        <taxon>Pseudomonadati</taxon>
        <taxon>Pseudomonadota</taxon>
        <taxon>Alphaproteobacteria</taxon>
        <taxon>Hyphomicrobiales</taxon>
        <taxon>Nitrobacteraceae</taxon>
        <taxon>Bradyrhizobium</taxon>
    </lineage>
</organism>
<reference evidence="5 6" key="2">
    <citation type="submission" date="2018-06" db="EMBL/GenBank/DDBJ databases">
        <title>Comparative genomics of rhizobia nodulating Arachis hypogaea in China.</title>
        <authorList>
            <person name="Li Y."/>
        </authorList>
    </citation>
    <scope>NUCLEOTIDE SEQUENCE [LARGE SCALE GENOMIC DNA]</scope>
    <source>
        <strain evidence="5 6">CCBAU 51658</strain>
    </source>
</reference>
<evidence type="ECO:0000313" key="4">
    <source>
        <dbReference type="EMBL" id="GGI25375.1"/>
    </source>
</evidence>
<evidence type="ECO:0000256" key="1">
    <source>
        <dbReference type="SAM" id="MobiDB-lite"/>
    </source>
</evidence>
<dbReference type="Proteomes" id="UP000593880">
    <property type="component" value="Chromosome"/>
</dbReference>
<dbReference type="Proteomes" id="UP000625079">
    <property type="component" value="Unassembled WGS sequence"/>
</dbReference>
<dbReference type="PROSITE" id="PS51318">
    <property type="entry name" value="TAT"/>
    <property type="match status" value="1"/>
</dbReference>
<feature type="domain" description="Hemerythrin-like" evidence="3">
    <location>
        <begin position="54"/>
        <end position="186"/>
    </location>
</feature>
<name>A0A410V830_9BRAD</name>
<evidence type="ECO:0000313" key="7">
    <source>
        <dbReference type="Proteomes" id="UP000625079"/>
    </source>
</evidence>
<accession>A0A410V830</accession>
<dbReference type="PANTHER" id="PTHR39966">
    <property type="entry name" value="BLL2471 PROTEIN-RELATED"/>
    <property type="match status" value="1"/>
</dbReference>
<gene>
    <name evidence="4" type="ORF">GCM10010987_34070</name>
    <name evidence="5" type="ORF">XH86_21005</name>
</gene>
<proteinExistence type="predicted"/>
<feature type="compositionally biased region" description="Basic and acidic residues" evidence="1">
    <location>
        <begin position="45"/>
        <end position="57"/>
    </location>
</feature>
<dbReference type="AlphaFoldDB" id="A0A410V830"/>
<evidence type="ECO:0000259" key="3">
    <source>
        <dbReference type="Pfam" id="PF01814"/>
    </source>
</evidence>
<sequence>MVVMPSKRRLLLLGGALAAVAAPAVITRPAFAERKSGGAKQKRVDKKDEEVTPPEDLMREHGVLDRVLLLYETAIRKFASNEDFDPALITQSAGIVRDFINNYHEKSEEQHVFPRFKAAGQMTDLVDTLLRQHEAGRKVTDTILRLAPSGRSNADDRKRLIGAMQSFITMYRPHAAREDTDLFPKLKDVVSSNEYDAMAEDFEKKEHELFGADGFEKMADRVAQLEQQMGIHDLNQFTPR</sequence>
<keyword evidence="6" id="KW-1185">Reference proteome</keyword>
<protein>
    <submittedName>
        <fullName evidence="5">Hemerythrin domain-containing protein</fullName>
    </submittedName>
</protein>
<dbReference type="GO" id="GO:0005886">
    <property type="term" value="C:plasma membrane"/>
    <property type="evidence" value="ECO:0007669"/>
    <property type="project" value="TreeGrafter"/>
</dbReference>
<feature type="signal peptide" evidence="2">
    <location>
        <begin position="1"/>
        <end position="32"/>
    </location>
</feature>
<reference evidence="4" key="1">
    <citation type="journal article" date="2014" name="Int. J. Syst. Evol. Microbiol.">
        <title>Complete genome sequence of Corynebacterium casei LMG S-19264T (=DSM 44701T), isolated from a smear-ripened cheese.</title>
        <authorList>
            <consortium name="US DOE Joint Genome Institute (JGI-PGF)"/>
            <person name="Walter F."/>
            <person name="Albersmeier A."/>
            <person name="Kalinowski J."/>
            <person name="Ruckert C."/>
        </authorList>
    </citation>
    <scope>NUCLEOTIDE SEQUENCE</scope>
    <source>
        <strain evidence="4">CGMCC 1.15034</strain>
    </source>
</reference>
<evidence type="ECO:0000313" key="6">
    <source>
        <dbReference type="Proteomes" id="UP000593880"/>
    </source>
</evidence>
<dbReference type="InterPro" id="IPR012312">
    <property type="entry name" value="Hemerythrin-like"/>
</dbReference>
<evidence type="ECO:0000313" key="5">
    <source>
        <dbReference type="EMBL" id="QOZ60928.1"/>
    </source>
</evidence>
<reference evidence="4" key="3">
    <citation type="submission" date="2022-12" db="EMBL/GenBank/DDBJ databases">
        <authorList>
            <person name="Sun Q."/>
            <person name="Zhou Y."/>
        </authorList>
    </citation>
    <scope>NUCLEOTIDE SEQUENCE</scope>
    <source>
        <strain evidence="4">CGMCC 1.15034</strain>
    </source>
</reference>
<dbReference type="CDD" id="cd12108">
    <property type="entry name" value="Hr-like"/>
    <property type="match status" value="1"/>
</dbReference>
<dbReference type="InterPro" id="IPR006311">
    <property type="entry name" value="TAT_signal"/>
</dbReference>
<dbReference type="PANTHER" id="PTHR39966:SF1">
    <property type="entry name" value="HEMERYTHRIN-LIKE DOMAIN-CONTAINING PROTEIN"/>
    <property type="match status" value="1"/>
</dbReference>
<feature type="chain" id="PRO_5043590648" evidence="2">
    <location>
        <begin position="33"/>
        <end position="240"/>
    </location>
</feature>
<dbReference type="RefSeq" id="WP_128966528.1">
    <property type="nucleotide sequence ID" value="NZ_BMHC01000006.1"/>
</dbReference>
<dbReference type="Pfam" id="PF01814">
    <property type="entry name" value="Hemerythrin"/>
    <property type="match status" value="1"/>
</dbReference>
<evidence type="ECO:0000256" key="2">
    <source>
        <dbReference type="SAM" id="SignalP"/>
    </source>
</evidence>